<proteinExistence type="predicted"/>
<dbReference type="Pfam" id="PF13349">
    <property type="entry name" value="DUF4097"/>
    <property type="match status" value="1"/>
</dbReference>
<name>A0A1B1MHT1_STRLN</name>
<dbReference type="Proteomes" id="UP000092598">
    <property type="component" value="Chromosome"/>
</dbReference>
<dbReference type="RefSeq" id="WP_067439604.1">
    <property type="nucleotide sequence ID" value="NZ_CP016438.1"/>
</dbReference>
<dbReference type="KEGG" id="sls:SLINC_5728"/>
<reference evidence="2 3" key="1">
    <citation type="submission" date="2016-07" db="EMBL/GenBank/DDBJ databases">
        <title>Enhancement of antibiotic productionsby engineered nitrateutilization in actinobacteria.</title>
        <authorList>
            <person name="Meng S.C."/>
        </authorList>
    </citation>
    <scope>NUCLEOTIDE SEQUENCE [LARGE SCALE GENOMIC DNA]</scope>
    <source>
        <strain evidence="2 3">NRRL 2936</strain>
    </source>
</reference>
<dbReference type="EMBL" id="CP016438">
    <property type="protein sequence ID" value="ANS67952.1"/>
    <property type="molecule type" value="Genomic_DNA"/>
</dbReference>
<dbReference type="PATRIC" id="fig|1915.4.peg.6345"/>
<dbReference type="AlphaFoldDB" id="A0A1B1MHT1"/>
<accession>A0A1B1MHT1</accession>
<evidence type="ECO:0000313" key="2">
    <source>
        <dbReference type="EMBL" id="ANS67952.1"/>
    </source>
</evidence>
<feature type="domain" description="DUF4097" evidence="1">
    <location>
        <begin position="146"/>
        <end position="251"/>
    </location>
</feature>
<sequence>MTERTFVSATSGPIVLGLSLPVGSVRVQVLNNLTTARVTLRTDDSTGPAADAVNRTRGEQNGQVLGIEVPDMPDGVIVRGNRGTTVMHSVGSVNVVGGTVRINGRVVSGGRGNMSTVSPIEVVVCLPAGSSFGLVGTSADAEVFGYIDRMEFRSVSGDLDADGVRQLTANTTSGDINVGRITERITAHAVSGDIEVRLYDGSAATLNTTSGDIELQATDAASGRVSAHSVSGDVRLSGAHHLSVSADSVSGRLRR</sequence>
<organism evidence="2 3">
    <name type="scientific">Streptomyces lincolnensis</name>
    <dbReference type="NCBI Taxonomy" id="1915"/>
    <lineage>
        <taxon>Bacteria</taxon>
        <taxon>Bacillati</taxon>
        <taxon>Actinomycetota</taxon>
        <taxon>Actinomycetes</taxon>
        <taxon>Kitasatosporales</taxon>
        <taxon>Streptomycetaceae</taxon>
        <taxon>Streptomyces</taxon>
    </lineage>
</organism>
<protein>
    <recommendedName>
        <fullName evidence="1">DUF4097 domain-containing protein</fullName>
    </recommendedName>
</protein>
<dbReference type="InterPro" id="IPR025164">
    <property type="entry name" value="Toastrack_DUF4097"/>
</dbReference>
<gene>
    <name evidence="2" type="ORF">SLINC_5728</name>
</gene>
<evidence type="ECO:0000313" key="3">
    <source>
        <dbReference type="Proteomes" id="UP000092598"/>
    </source>
</evidence>
<keyword evidence="3" id="KW-1185">Reference proteome</keyword>
<dbReference type="STRING" id="1915.SLINC_5728"/>
<dbReference type="OrthoDB" id="4080698at2"/>
<evidence type="ECO:0000259" key="1">
    <source>
        <dbReference type="Pfam" id="PF13349"/>
    </source>
</evidence>